<dbReference type="PANTHER" id="PTHR34069:SF3">
    <property type="entry name" value="ACYL-COA:ACYL-COA ALKYLTRANSFERASE"/>
    <property type="match status" value="1"/>
</dbReference>
<dbReference type="GO" id="GO:0004315">
    <property type="term" value="F:3-oxoacyl-[acyl-carrier-protein] synthase activity"/>
    <property type="evidence" value="ECO:0007669"/>
    <property type="project" value="InterPro"/>
</dbReference>
<dbReference type="AlphaFoldDB" id="A0A1T2LB61"/>
<dbReference type="GO" id="GO:0044550">
    <property type="term" value="P:secondary metabolite biosynthetic process"/>
    <property type="evidence" value="ECO:0007669"/>
    <property type="project" value="TreeGrafter"/>
</dbReference>
<organism evidence="5 6">
    <name type="scientific">Solemya pervernicosa gill symbiont</name>
    <dbReference type="NCBI Taxonomy" id="642797"/>
    <lineage>
        <taxon>Bacteria</taxon>
        <taxon>Pseudomonadati</taxon>
        <taxon>Pseudomonadota</taxon>
        <taxon>Gammaproteobacteria</taxon>
        <taxon>sulfur-oxidizing symbionts</taxon>
    </lineage>
</organism>
<accession>A0A1T2LB61</accession>
<dbReference type="Proteomes" id="UP000191110">
    <property type="component" value="Unassembled WGS sequence"/>
</dbReference>
<reference evidence="5 6" key="1">
    <citation type="submission" date="2016-11" db="EMBL/GenBank/DDBJ databases">
        <title>Mixed transmission modes and dynamic genome evolution in an obligate animal-bacterial symbiosis.</title>
        <authorList>
            <person name="Russell S.L."/>
            <person name="Corbett-Detig R.B."/>
            <person name="Cavanaugh C.M."/>
        </authorList>
    </citation>
    <scope>NUCLEOTIDE SEQUENCE [LARGE SCALE GENOMIC DNA]</scope>
    <source>
        <strain evidence="5">Sveles-Q1</strain>
    </source>
</reference>
<feature type="domain" description="Beta-ketoacyl-[acyl-carrier-protein] synthase III N-terminal" evidence="4">
    <location>
        <begin position="112"/>
        <end position="190"/>
    </location>
</feature>
<dbReference type="InterPro" id="IPR016039">
    <property type="entry name" value="Thiolase-like"/>
</dbReference>
<dbReference type="OrthoDB" id="9815506at2"/>
<evidence type="ECO:0000256" key="1">
    <source>
        <dbReference type="ARBA" id="ARBA00022679"/>
    </source>
</evidence>
<keyword evidence="2" id="KW-0012">Acyltransferase</keyword>
<dbReference type="PANTHER" id="PTHR34069">
    <property type="entry name" value="3-OXOACYL-[ACYL-CARRIER-PROTEIN] SYNTHASE 3"/>
    <property type="match status" value="1"/>
</dbReference>
<dbReference type="Pfam" id="PF08545">
    <property type="entry name" value="ACP_syn_III"/>
    <property type="match status" value="1"/>
</dbReference>
<dbReference type="Gene3D" id="3.40.47.10">
    <property type="match status" value="1"/>
</dbReference>
<dbReference type="GO" id="GO:0006633">
    <property type="term" value="P:fatty acid biosynthetic process"/>
    <property type="evidence" value="ECO:0007669"/>
    <property type="project" value="InterPro"/>
</dbReference>
<sequence>MDAILEGVRVVGLSVAVPKQIEQVSESGYGDESLRERFSAATGIKQRRLCNRDQFGSDLAHAAADRLLSELGWDRGEIDALIYLTQTPDVALPATACILQDRLGLPSSCAAFDVNQGCAGYPYGLYIAGSFLRENGPKKVLLLVGDTAGKIKVPSRRDEIAPLFGDAISATALELSNNAEPMYFQFGTDGSGWDVIMERRPCGNPPFTRDNYIHETLDGGEVACSTPFEMRGEDVFNFSTATAPKIVKELLDFAQLEKDSIDAFIFHQANKMINNFIGKRLKLEPEKTPSTLEEFGNTSSATIPITLLHRCREPLTSGSMSLVLCGFGVGLSWASVACRLDSLVIPELVEI</sequence>
<evidence type="ECO:0000256" key="2">
    <source>
        <dbReference type="ARBA" id="ARBA00023315"/>
    </source>
</evidence>
<dbReference type="CDD" id="cd00830">
    <property type="entry name" value="KAS_III"/>
    <property type="match status" value="1"/>
</dbReference>
<keyword evidence="1" id="KW-0808">Transferase</keyword>
<dbReference type="InterPro" id="IPR013747">
    <property type="entry name" value="ACP_syn_III_C"/>
</dbReference>
<dbReference type="InterPro" id="IPR013751">
    <property type="entry name" value="ACP_syn_III_N"/>
</dbReference>
<evidence type="ECO:0000259" key="3">
    <source>
        <dbReference type="Pfam" id="PF08541"/>
    </source>
</evidence>
<dbReference type="EMBL" id="MPRL01000001">
    <property type="protein sequence ID" value="OOZ42335.1"/>
    <property type="molecule type" value="Genomic_DNA"/>
</dbReference>
<evidence type="ECO:0000259" key="4">
    <source>
        <dbReference type="Pfam" id="PF08545"/>
    </source>
</evidence>
<proteinExistence type="predicted"/>
<dbReference type="Pfam" id="PF08541">
    <property type="entry name" value="ACP_syn_III_C"/>
    <property type="match status" value="1"/>
</dbReference>
<dbReference type="RefSeq" id="WP_078482094.1">
    <property type="nucleotide sequence ID" value="NZ_MPRL01000001.1"/>
</dbReference>
<evidence type="ECO:0008006" key="7">
    <source>
        <dbReference type="Google" id="ProtNLM"/>
    </source>
</evidence>
<comment type="caution">
    <text evidence="5">The sequence shown here is derived from an EMBL/GenBank/DDBJ whole genome shotgun (WGS) entry which is preliminary data.</text>
</comment>
<protein>
    <recommendedName>
        <fullName evidence="7">3-oxoacyl-ACP synthase</fullName>
    </recommendedName>
</protein>
<dbReference type="SUPFAM" id="SSF53901">
    <property type="entry name" value="Thiolase-like"/>
    <property type="match status" value="1"/>
</dbReference>
<evidence type="ECO:0000313" key="6">
    <source>
        <dbReference type="Proteomes" id="UP000191110"/>
    </source>
</evidence>
<gene>
    <name evidence="5" type="ORF">BOW53_00400</name>
</gene>
<keyword evidence="6" id="KW-1185">Reference proteome</keyword>
<feature type="domain" description="Beta-ketoacyl-[acyl-carrier-protein] synthase III C-terminal" evidence="3">
    <location>
        <begin position="251"/>
        <end position="339"/>
    </location>
</feature>
<name>A0A1T2LB61_9GAMM</name>
<evidence type="ECO:0000313" key="5">
    <source>
        <dbReference type="EMBL" id="OOZ42335.1"/>
    </source>
</evidence>